<evidence type="ECO:0000313" key="7">
    <source>
        <dbReference type="EMBL" id="JAT24063.1"/>
    </source>
</evidence>
<dbReference type="GO" id="GO:0005770">
    <property type="term" value="C:late endosome"/>
    <property type="evidence" value="ECO:0007669"/>
    <property type="project" value="UniProtKB-SubCell"/>
</dbReference>
<dbReference type="GO" id="GO:0031267">
    <property type="term" value="F:small GTPase binding"/>
    <property type="evidence" value="ECO:0007669"/>
    <property type="project" value="TreeGrafter"/>
</dbReference>
<dbReference type="InterPro" id="IPR042431">
    <property type="entry name" value="FAM45"/>
</dbReference>
<dbReference type="EMBL" id="GEBQ01019413">
    <property type="protein sequence ID" value="JAT20564.1"/>
    <property type="molecule type" value="Transcribed_RNA"/>
</dbReference>
<proteinExistence type="inferred from homology"/>
<keyword evidence="3" id="KW-0344">Guanine-nucleotide releasing factor</keyword>
<organism evidence="7">
    <name type="scientific">Graphocephala atropunctata</name>
    <dbReference type="NCBI Taxonomy" id="36148"/>
    <lineage>
        <taxon>Eukaryota</taxon>
        <taxon>Metazoa</taxon>
        <taxon>Ecdysozoa</taxon>
        <taxon>Arthropoda</taxon>
        <taxon>Hexapoda</taxon>
        <taxon>Insecta</taxon>
        <taxon>Pterygota</taxon>
        <taxon>Neoptera</taxon>
        <taxon>Paraneoptera</taxon>
        <taxon>Hemiptera</taxon>
        <taxon>Auchenorrhyncha</taxon>
        <taxon>Membracoidea</taxon>
        <taxon>Cicadellidae</taxon>
        <taxon>Cicadellinae</taxon>
        <taxon>Cicadellini</taxon>
        <taxon>Graphocephala</taxon>
    </lineage>
</organism>
<keyword evidence="4" id="KW-0967">Endosome</keyword>
<comment type="similarity">
    <text evidence="2">Belongs to the DENND10 family.</text>
</comment>
<evidence type="ECO:0000256" key="4">
    <source>
        <dbReference type="ARBA" id="ARBA00022753"/>
    </source>
</evidence>
<reference evidence="7" key="1">
    <citation type="submission" date="2015-11" db="EMBL/GenBank/DDBJ databases">
        <title>De novo transcriptome assembly of four potential Pierce s Disease insect vectors from Arizona vineyards.</title>
        <authorList>
            <person name="Tassone E.E."/>
        </authorList>
    </citation>
    <scope>NUCLEOTIDE SEQUENCE</scope>
</reference>
<dbReference type="GO" id="GO:0015031">
    <property type="term" value="P:protein transport"/>
    <property type="evidence" value="ECO:0007669"/>
    <property type="project" value="TreeGrafter"/>
</dbReference>
<dbReference type="EMBL" id="GEBQ01015914">
    <property type="protein sequence ID" value="JAT24063.1"/>
    <property type="molecule type" value="Transcribed_RNA"/>
</dbReference>
<gene>
    <name evidence="6" type="ORF">g.4642</name>
    <name evidence="7" type="ORF">g.4643</name>
</gene>
<protein>
    <recommendedName>
        <fullName evidence="5">UDENN domain-containing protein</fullName>
    </recommendedName>
</protein>
<evidence type="ECO:0000259" key="5">
    <source>
        <dbReference type="PROSITE" id="PS50211"/>
    </source>
</evidence>
<dbReference type="Pfam" id="PF08616">
    <property type="entry name" value="SPA"/>
    <property type="match status" value="1"/>
</dbReference>
<evidence type="ECO:0000256" key="3">
    <source>
        <dbReference type="ARBA" id="ARBA00022658"/>
    </source>
</evidence>
<dbReference type="InterPro" id="IPR037516">
    <property type="entry name" value="Tripartite_DENN"/>
</dbReference>
<dbReference type="PANTHER" id="PTHR28544:SF1">
    <property type="entry name" value="DENN DOMAIN-CONTAINING PROTEIN 10-RELATED"/>
    <property type="match status" value="1"/>
</dbReference>
<comment type="subcellular location">
    <subcellularLocation>
        <location evidence="1">Late endosome</location>
    </subcellularLocation>
</comment>
<evidence type="ECO:0000256" key="2">
    <source>
        <dbReference type="ARBA" id="ARBA00008641"/>
    </source>
</evidence>
<dbReference type="GO" id="GO:0005085">
    <property type="term" value="F:guanyl-nucleotide exchange factor activity"/>
    <property type="evidence" value="ECO:0007669"/>
    <property type="project" value="UniProtKB-KW"/>
</dbReference>
<dbReference type="AlphaFoldDB" id="A0A1B6LK26"/>
<feature type="domain" description="UDENN" evidence="5">
    <location>
        <begin position="1"/>
        <end position="344"/>
    </location>
</feature>
<accession>A0A1B6LK26</accession>
<sequence>MDLLSCNIIEKDCNNDVLWAWTYPSIRDVQKKLILRKCSFDLAHPFLYGRYKNEWFYISCTEVFESDSLPGVKQFALVVWSKDFNPEKYETFCRILSKTYCKTGNPAMLLKLFLSVITRGACTTEENGTYFTKDFERSSLQNNATMVRDLIKLFGLQTIVIYTALLLKKRLVVYHHSLPHLLKWVHTFPALMAHRPEAELLHPWLDLCPDEVDQLINSQSYIVGCSDSRILSRVDLFDVLVNLPAREITIAPHAKESLSMTKAHKEIALFLVQMAEREDLAEAQIVSEVADKTQELLAHLRSLASEEPSGDKKFVSVESLRVKKFSPAVEGFLLQLALAENLLA</sequence>
<dbReference type="GO" id="GO:2000641">
    <property type="term" value="P:regulation of early endosome to late endosome transport"/>
    <property type="evidence" value="ECO:0007669"/>
    <property type="project" value="TreeGrafter"/>
</dbReference>
<dbReference type="PANTHER" id="PTHR28544">
    <property type="entry name" value="PROTEIN FAM45A-RELATED"/>
    <property type="match status" value="1"/>
</dbReference>
<evidence type="ECO:0000313" key="6">
    <source>
        <dbReference type="EMBL" id="JAT20564.1"/>
    </source>
</evidence>
<dbReference type="PROSITE" id="PS50211">
    <property type="entry name" value="DENN"/>
    <property type="match status" value="1"/>
</dbReference>
<evidence type="ECO:0000256" key="1">
    <source>
        <dbReference type="ARBA" id="ARBA00004603"/>
    </source>
</evidence>
<name>A0A1B6LK26_9HEMI</name>